<dbReference type="InterPro" id="IPR036259">
    <property type="entry name" value="MFS_trans_sf"/>
</dbReference>
<dbReference type="EMBL" id="JADKIO010000009">
    <property type="protein sequence ID" value="MBK9797276.1"/>
    <property type="molecule type" value="Genomic_DNA"/>
</dbReference>
<evidence type="ECO:0000259" key="8">
    <source>
        <dbReference type="PROSITE" id="PS50850"/>
    </source>
</evidence>
<gene>
    <name evidence="9" type="ORF">IPP58_12425</name>
</gene>
<feature type="domain" description="Major facilitator superfamily (MFS) profile" evidence="8">
    <location>
        <begin position="7"/>
        <end position="484"/>
    </location>
</feature>
<feature type="transmembrane region" description="Helical" evidence="7">
    <location>
        <begin position="47"/>
        <end position="66"/>
    </location>
</feature>
<feature type="transmembrane region" description="Helical" evidence="7">
    <location>
        <begin position="390"/>
        <end position="411"/>
    </location>
</feature>
<evidence type="ECO:0000256" key="4">
    <source>
        <dbReference type="ARBA" id="ARBA00022989"/>
    </source>
</evidence>
<dbReference type="Pfam" id="PF07690">
    <property type="entry name" value="MFS_1"/>
    <property type="match status" value="2"/>
</dbReference>
<evidence type="ECO:0000313" key="10">
    <source>
        <dbReference type="Proteomes" id="UP000886657"/>
    </source>
</evidence>
<evidence type="ECO:0000256" key="3">
    <source>
        <dbReference type="ARBA" id="ARBA00022692"/>
    </source>
</evidence>
<dbReference type="GO" id="GO:0042128">
    <property type="term" value="P:nitrate assimilation"/>
    <property type="evidence" value="ECO:0007669"/>
    <property type="project" value="UniProtKB-KW"/>
</dbReference>
<evidence type="ECO:0000256" key="7">
    <source>
        <dbReference type="SAM" id="Phobius"/>
    </source>
</evidence>
<dbReference type="InterPro" id="IPR011701">
    <property type="entry name" value="MFS"/>
</dbReference>
<keyword evidence="3 7" id="KW-0812">Transmembrane</keyword>
<feature type="transmembrane region" description="Helical" evidence="7">
    <location>
        <begin position="102"/>
        <end position="122"/>
    </location>
</feature>
<dbReference type="InterPro" id="IPR044772">
    <property type="entry name" value="NO3_transporter"/>
</dbReference>
<feature type="transmembrane region" description="Helical" evidence="7">
    <location>
        <begin position="217"/>
        <end position="239"/>
    </location>
</feature>
<dbReference type="GO" id="GO:0015112">
    <property type="term" value="F:nitrate transmembrane transporter activity"/>
    <property type="evidence" value="ECO:0007669"/>
    <property type="project" value="InterPro"/>
</dbReference>
<feature type="transmembrane region" description="Helical" evidence="7">
    <location>
        <begin position="245"/>
        <end position="262"/>
    </location>
</feature>
<feature type="transmembrane region" description="Helical" evidence="7">
    <location>
        <begin position="283"/>
        <end position="300"/>
    </location>
</feature>
<evidence type="ECO:0000256" key="2">
    <source>
        <dbReference type="ARBA" id="ARBA00008432"/>
    </source>
</evidence>
<feature type="transmembrane region" description="Helical" evidence="7">
    <location>
        <begin position="7"/>
        <end position="27"/>
    </location>
</feature>
<comment type="similarity">
    <text evidence="2">Belongs to the major facilitator superfamily. Nitrate/nitrite porter (TC 2.A.1.8) family.</text>
</comment>
<proteinExistence type="inferred from homology"/>
<dbReference type="Gene3D" id="1.20.1250.20">
    <property type="entry name" value="MFS general substrate transporter like domains"/>
    <property type="match status" value="2"/>
</dbReference>
<name>A0A9D7SJW7_9BACT</name>
<reference evidence="9" key="1">
    <citation type="submission" date="2020-10" db="EMBL/GenBank/DDBJ databases">
        <title>Connecting structure to function with the recovery of over 1000 high-quality activated sludge metagenome-assembled genomes encoding full-length rRNA genes using long-read sequencing.</title>
        <authorList>
            <person name="Singleton C.M."/>
            <person name="Petriglieri F."/>
            <person name="Kristensen J.M."/>
            <person name="Kirkegaard R.H."/>
            <person name="Michaelsen T.Y."/>
            <person name="Andersen M.H."/>
            <person name="Karst S.M."/>
            <person name="Dueholm M.S."/>
            <person name="Nielsen P.H."/>
            <person name="Albertsen M."/>
        </authorList>
    </citation>
    <scope>NUCLEOTIDE SEQUENCE</scope>
    <source>
        <strain evidence="9">Skiv_18-Q3-R9-52_MAXAC.067</strain>
    </source>
</reference>
<feature type="transmembrane region" description="Helical" evidence="7">
    <location>
        <begin position="134"/>
        <end position="156"/>
    </location>
</feature>
<feature type="transmembrane region" description="Helical" evidence="7">
    <location>
        <begin position="423"/>
        <end position="448"/>
    </location>
</feature>
<dbReference type="AlphaFoldDB" id="A0A9D7SJW7"/>
<keyword evidence="5" id="KW-0534">Nitrate assimilation</keyword>
<accession>A0A9D7SJW7</accession>
<dbReference type="PANTHER" id="PTHR23515">
    <property type="entry name" value="HIGH-AFFINITY NITRATE TRANSPORTER 2.3"/>
    <property type="match status" value="1"/>
</dbReference>
<keyword evidence="4 7" id="KW-1133">Transmembrane helix</keyword>
<dbReference type="SUPFAM" id="SSF103473">
    <property type="entry name" value="MFS general substrate transporter"/>
    <property type="match status" value="2"/>
</dbReference>
<dbReference type="GO" id="GO:0016020">
    <property type="term" value="C:membrane"/>
    <property type="evidence" value="ECO:0007669"/>
    <property type="project" value="UniProtKB-SubCell"/>
</dbReference>
<evidence type="ECO:0000256" key="5">
    <source>
        <dbReference type="ARBA" id="ARBA00023063"/>
    </source>
</evidence>
<evidence type="ECO:0000256" key="1">
    <source>
        <dbReference type="ARBA" id="ARBA00004141"/>
    </source>
</evidence>
<comment type="subcellular location">
    <subcellularLocation>
        <location evidence="1">Membrane</location>
        <topology evidence="1">Multi-pass membrane protein</topology>
    </subcellularLocation>
</comment>
<feature type="transmembrane region" description="Helical" evidence="7">
    <location>
        <begin position="78"/>
        <end position="96"/>
    </location>
</feature>
<dbReference type="Proteomes" id="UP000886657">
    <property type="component" value="Unassembled WGS sequence"/>
</dbReference>
<sequence length="508" mass="55519">MSERSQAYTALAMSTLAFTLCFAVWTLNGVLVTFLVENGLFRWDTAQIGWLIGIPVLTGSVMRLPVGLLTDRFGGRKVYTILLLLAALPTWLLGSVHDYQGFLFASLGFGLSGAAFAVGIAYSSVWFSKARQGTALGIFGAGNAGSAITSMGAPLLLKKLTAGGTNLEAWRMLPKIYAIVLLVMAVAFFLFTQEKKAEGAKDRSFAQMLTPLRNVRVWRFGLYYFLVFGCFVALAQWLIPYYVGVYGMSLVMAGLLASLFSLPSGLIRAAGGWMSDRFGARTVMYWTFGLSIFACAALMVPRMSIESPGPSVLAQIGGVVTAVSAEHITVGDTTYPLRTKGAEPDTRNDQMLVFPQSRFWQTPVVKVGDRVKKKQLLASGTTHVFFQANVWIFTFLVFMVGIVWGIGKAAVYRYIPDYFPDEVGVVGGIVGVIGGLGGFAGPILFGYLLKATGLWTTMWMFLMILSVICLVWLHAVVRRITREQNETLYTRFEHHAPALAPDEVVEPA</sequence>
<evidence type="ECO:0000256" key="6">
    <source>
        <dbReference type="ARBA" id="ARBA00023136"/>
    </source>
</evidence>
<dbReference type="PROSITE" id="PS50850">
    <property type="entry name" value="MFS"/>
    <property type="match status" value="1"/>
</dbReference>
<protein>
    <submittedName>
        <fullName evidence="9">MFS transporter</fullName>
    </submittedName>
</protein>
<organism evidence="9 10">
    <name type="scientific">Candidatus Geothrix skivensis</name>
    <dbReference type="NCBI Taxonomy" id="2954439"/>
    <lineage>
        <taxon>Bacteria</taxon>
        <taxon>Pseudomonadati</taxon>
        <taxon>Acidobacteriota</taxon>
        <taxon>Holophagae</taxon>
        <taxon>Holophagales</taxon>
        <taxon>Holophagaceae</taxon>
        <taxon>Geothrix</taxon>
    </lineage>
</organism>
<comment type="caution">
    <text evidence="9">The sequence shown here is derived from an EMBL/GenBank/DDBJ whole genome shotgun (WGS) entry which is preliminary data.</text>
</comment>
<feature type="transmembrane region" description="Helical" evidence="7">
    <location>
        <begin position="176"/>
        <end position="193"/>
    </location>
</feature>
<keyword evidence="6 7" id="KW-0472">Membrane</keyword>
<feature type="transmembrane region" description="Helical" evidence="7">
    <location>
        <begin position="454"/>
        <end position="477"/>
    </location>
</feature>
<dbReference type="InterPro" id="IPR020846">
    <property type="entry name" value="MFS_dom"/>
</dbReference>
<evidence type="ECO:0000313" key="9">
    <source>
        <dbReference type="EMBL" id="MBK9797276.1"/>
    </source>
</evidence>